<comment type="caution">
    <text evidence="2">The sequence shown here is derived from an EMBL/GenBank/DDBJ whole genome shotgun (WGS) entry which is preliminary data.</text>
</comment>
<dbReference type="AlphaFoldDB" id="A0A9D4LZV2"/>
<reference evidence="2" key="1">
    <citation type="journal article" date="2019" name="bioRxiv">
        <title>The Genome of the Zebra Mussel, Dreissena polymorpha: A Resource for Invasive Species Research.</title>
        <authorList>
            <person name="McCartney M.A."/>
            <person name="Auch B."/>
            <person name="Kono T."/>
            <person name="Mallez S."/>
            <person name="Zhang Y."/>
            <person name="Obille A."/>
            <person name="Becker A."/>
            <person name="Abrahante J.E."/>
            <person name="Garbe J."/>
            <person name="Badalamenti J.P."/>
            <person name="Herman A."/>
            <person name="Mangelson H."/>
            <person name="Liachko I."/>
            <person name="Sullivan S."/>
            <person name="Sone E.D."/>
            <person name="Koren S."/>
            <person name="Silverstein K.A.T."/>
            <person name="Beckman K.B."/>
            <person name="Gohl D.M."/>
        </authorList>
    </citation>
    <scope>NUCLEOTIDE SEQUENCE</scope>
    <source>
        <strain evidence="2">Duluth1</strain>
        <tissue evidence="2">Whole animal</tissue>
    </source>
</reference>
<name>A0A9D4LZV2_DREPO</name>
<keyword evidence="3" id="KW-1185">Reference proteome</keyword>
<evidence type="ECO:0000313" key="3">
    <source>
        <dbReference type="Proteomes" id="UP000828390"/>
    </source>
</evidence>
<evidence type="ECO:0000313" key="2">
    <source>
        <dbReference type="EMBL" id="KAH3868222.1"/>
    </source>
</evidence>
<feature type="region of interest" description="Disordered" evidence="1">
    <location>
        <begin position="25"/>
        <end position="45"/>
    </location>
</feature>
<dbReference type="EMBL" id="JAIWYP010000002">
    <property type="protein sequence ID" value="KAH3868222.1"/>
    <property type="molecule type" value="Genomic_DNA"/>
</dbReference>
<protein>
    <submittedName>
        <fullName evidence="2">Uncharacterized protein</fullName>
    </submittedName>
</protein>
<proteinExistence type="predicted"/>
<dbReference type="Proteomes" id="UP000828390">
    <property type="component" value="Unassembled WGS sequence"/>
</dbReference>
<organism evidence="2 3">
    <name type="scientific">Dreissena polymorpha</name>
    <name type="common">Zebra mussel</name>
    <name type="synonym">Mytilus polymorpha</name>
    <dbReference type="NCBI Taxonomy" id="45954"/>
    <lineage>
        <taxon>Eukaryota</taxon>
        <taxon>Metazoa</taxon>
        <taxon>Spiralia</taxon>
        <taxon>Lophotrochozoa</taxon>
        <taxon>Mollusca</taxon>
        <taxon>Bivalvia</taxon>
        <taxon>Autobranchia</taxon>
        <taxon>Heteroconchia</taxon>
        <taxon>Euheterodonta</taxon>
        <taxon>Imparidentia</taxon>
        <taxon>Neoheterodontei</taxon>
        <taxon>Myida</taxon>
        <taxon>Dreissenoidea</taxon>
        <taxon>Dreissenidae</taxon>
        <taxon>Dreissena</taxon>
    </lineage>
</organism>
<accession>A0A9D4LZV2</accession>
<reference evidence="2" key="2">
    <citation type="submission" date="2020-11" db="EMBL/GenBank/DDBJ databases">
        <authorList>
            <person name="McCartney M.A."/>
            <person name="Auch B."/>
            <person name="Kono T."/>
            <person name="Mallez S."/>
            <person name="Becker A."/>
            <person name="Gohl D.M."/>
            <person name="Silverstein K.A.T."/>
            <person name="Koren S."/>
            <person name="Bechman K.B."/>
            <person name="Herman A."/>
            <person name="Abrahante J.E."/>
            <person name="Garbe J."/>
        </authorList>
    </citation>
    <scope>NUCLEOTIDE SEQUENCE</scope>
    <source>
        <strain evidence="2">Duluth1</strain>
        <tissue evidence="2">Whole animal</tissue>
    </source>
</reference>
<sequence length="73" mass="8568">MQGPVDIKLKCMTTQVYRVAKERFGTMKSRRPKPQQTPNRRQSRMEQIRGELKSLKKAYMKASQKETLGLQEL</sequence>
<gene>
    <name evidence="2" type="ORF">DPMN_031363</name>
</gene>
<evidence type="ECO:0000256" key="1">
    <source>
        <dbReference type="SAM" id="MobiDB-lite"/>
    </source>
</evidence>